<dbReference type="Gene3D" id="1.10.287.10">
    <property type="entry name" value="S15/NS1, RNA-binding"/>
    <property type="match status" value="1"/>
</dbReference>
<dbReference type="InterPro" id="IPR000589">
    <property type="entry name" value="Ribosomal_uS15"/>
</dbReference>
<dbReference type="Pfam" id="PF00312">
    <property type="entry name" value="Ribosomal_S15"/>
    <property type="match status" value="1"/>
</dbReference>
<dbReference type="GO" id="GO:0005840">
    <property type="term" value="C:ribosome"/>
    <property type="evidence" value="ECO:0007669"/>
    <property type="project" value="UniProtKB-KW"/>
</dbReference>
<dbReference type="PANTHER" id="PTHR23321:SF26">
    <property type="entry name" value="SMALL RIBOSOMAL SUBUNIT PROTEIN US15M"/>
    <property type="match status" value="1"/>
</dbReference>
<keyword evidence="2 4" id="KW-0689">Ribosomal protein</keyword>
<dbReference type="GO" id="GO:0006412">
    <property type="term" value="P:translation"/>
    <property type="evidence" value="ECO:0007669"/>
    <property type="project" value="InterPro"/>
</dbReference>
<dbReference type="EMBL" id="HBIZ01057297">
    <property type="protein sequence ID" value="CAE0783495.1"/>
    <property type="molecule type" value="Transcribed_RNA"/>
</dbReference>
<dbReference type="InterPro" id="IPR005290">
    <property type="entry name" value="Ribosomal_uS15_bac-type"/>
</dbReference>
<protein>
    <recommendedName>
        <fullName evidence="6">30S ribosomal protein S15</fullName>
    </recommendedName>
</protein>
<accession>A0A7S4C0V5</accession>
<dbReference type="AlphaFoldDB" id="A0A7S4C0V5"/>
<dbReference type="GO" id="GO:1990904">
    <property type="term" value="C:ribonucleoprotein complex"/>
    <property type="evidence" value="ECO:0007669"/>
    <property type="project" value="UniProtKB-KW"/>
</dbReference>
<keyword evidence="3 4" id="KW-0687">Ribonucleoprotein</keyword>
<evidence type="ECO:0000256" key="4">
    <source>
        <dbReference type="RuleBase" id="RU003919"/>
    </source>
</evidence>
<name>A0A7S4C0V5_CHRCT</name>
<evidence type="ECO:0000313" key="5">
    <source>
        <dbReference type="EMBL" id="CAE0783495.1"/>
    </source>
</evidence>
<evidence type="ECO:0000256" key="2">
    <source>
        <dbReference type="ARBA" id="ARBA00022980"/>
    </source>
</evidence>
<reference evidence="5" key="1">
    <citation type="submission" date="2021-01" db="EMBL/GenBank/DDBJ databases">
        <authorList>
            <person name="Corre E."/>
            <person name="Pelletier E."/>
            <person name="Niang G."/>
            <person name="Scheremetjew M."/>
            <person name="Finn R."/>
            <person name="Kale V."/>
            <person name="Holt S."/>
            <person name="Cochrane G."/>
            <person name="Meng A."/>
            <person name="Brown T."/>
            <person name="Cohen L."/>
        </authorList>
    </citation>
    <scope>NUCLEOTIDE SEQUENCE</scope>
    <source>
        <strain evidence="5">CCMP645</strain>
    </source>
</reference>
<dbReference type="HAMAP" id="MF_01343_B">
    <property type="entry name" value="Ribosomal_uS15_B"/>
    <property type="match status" value="1"/>
</dbReference>
<evidence type="ECO:0000256" key="3">
    <source>
        <dbReference type="ARBA" id="ARBA00023274"/>
    </source>
</evidence>
<dbReference type="SMART" id="SM01387">
    <property type="entry name" value="Ribosomal_S15"/>
    <property type="match status" value="1"/>
</dbReference>
<dbReference type="PROSITE" id="PS00362">
    <property type="entry name" value="RIBOSOMAL_S15"/>
    <property type="match status" value="1"/>
</dbReference>
<organism evidence="5">
    <name type="scientific">Chrysotila carterae</name>
    <name type="common">Marine alga</name>
    <name type="synonym">Syracosphaera carterae</name>
    <dbReference type="NCBI Taxonomy" id="13221"/>
    <lineage>
        <taxon>Eukaryota</taxon>
        <taxon>Haptista</taxon>
        <taxon>Haptophyta</taxon>
        <taxon>Prymnesiophyceae</taxon>
        <taxon>Isochrysidales</taxon>
        <taxon>Isochrysidaceae</taxon>
        <taxon>Chrysotila</taxon>
    </lineage>
</organism>
<dbReference type="GO" id="GO:0003735">
    <property type="term" value="F:structural constituent of ribosome"/>
    <property type="evidence" value="ECO:0007669"/>
    <property type="project" value="InterPro"/>
</dbReference>
<evidence type="ECO:0008006" key="6">
    <source>
        <dbReference type="Google" id="ProtNLM"/>
    </source>
</evidence>
<dbReference type="SUPFAM" id="SSF47060">
    <property type="entry name" value="S15/NS1 RNA-binding domain"/>
    <property type="match status" value="1"/>
</dbReference>
<dbReference type="InterPro" id="IPR009068">
    <property type="entry name" value="uS15_NS1_RNA-bd_sf"/>
</dbReference>
<evidence type="ECO:0000256" key="1">
    <source>
        <dbReference type="ARBA" id="ARBA00008434"/>
    </source>
</evidence>
<dbReference type="Gene3D" id="6.10.250.3130">
    <property type="match status" value="1"/>
</dbReference>
<proteinExistence type="inferred from homology"/>
<dbReference type="PANTHER" id="PTHR23321">
    <property type="entry name" value="RIBOSOMAL PROTEIN S15, BACTERIAL AND ORGANELLAR"/>
    <property type="match status" value="1"/>
</dbReference>
<gene>
    <name evidence="5" type="ORF">PCAR00345_LOCUS36199</name>
</gene>
<sequence>MAFFAHLFRVAYNCLSPAYGRRSSMSSLLQLLSVCGLALTSGLIMAPACPAIRTCSAAAPIACRPMMQAPDQSTETSAPTDDFTEDLLDALAADEVPFSDADQTPAVFVKAENPTEVLEPRVAYTNEQLVEDMKAKYKTHENDCGSAQVQIAVLSARIQYMTAHMQQNKKDYASLRGLTRMVTRRRKLLEYLLKNDIELFKRLTSELGIRTTQLLKPKLGGARGRRV</sequence>
<dbReference type="NCBIfam" id="TIGR00952">
    <property type="entry name" value="S15_bact"/>
    <property type="match status" value="1"/>
</dbReference>
<dbReference type="CDD" id="cd00677">
    <property type="entry name" value="S15_NS1_EPRS_RNA-bind"/>
    <property type="match status" value="1"/>
</dbReference>
<comment type="similarity">
    <text evidence="1 4">Belongs to the universal ribosomal protein uS15 family.</text>
</comment>
<dbReference type="GO" id="GO:0005737">
    <property type="term" value="C:cytoplasm"/>
    <property type="evidence" value="ECO:0007669"/>
    <property type="project" value="UniProtKB-ARBA"/>
</dbReference>